<dbReference type="EMBL" id="JAASQL010000001">
    <property type="protein sequence ID" value="NIJ44074.1"/>
    <property type="molecule type" value="Genomic_DNA"/>
</dbReference>
<evidence type="ECO:0000313" key="3">
    <source>
        <dbReference type="Proteomes" id="UP000745859"/>
    </source>
</evidence>
<dbReference type="NCBIfam" id="NF007757">
    <property type="entry name" value="PRK10438.1"/>
    <property type="match status" value="1"/>
</dbReference>
<keyword evidence="3" id="KW-1185">Reference proteome</keyword>
<accession>A0ABX0U5E1</accession>
<dbReference type="SUPFAM" id="SSF56317">
    <property type="entry name" value="Carbon-nitrogen hydrolase"/>
    <property type="match status" value="1"/>
</dbReference>
<evidence type="ECO:0000313" key="2">
    <source>
        <dbReference type="EMBL" id="NIJ44074.1"/>
    </source>
</evidence>
<dbReference type="Gene3D" id="3.60.110.10">
    <property type="entry name" value="Carbon-nitrogen hydrolase"/>
    <property type="match status" value="1"/>
</dbReference>
<dbReference type="CDD" id="cd07575">
    <property type="entry name" value="Xc-1258_like"/>
    <property type="match status" value="1"/>
</dbReference>
<dbReference type="Proteomes" id="UP000745859">
    <property type="component" value="Unassembled WGS sequence"/>
</dbReference>
<dbReference type="Pfam" id="PF00795">
    <property type="entry name" value="CN_hydrolase"/>
    <property type="match status" value="1"/>
</dbReference>
<organism evidence="2 3">
    <name type="scientific">Wenyingzhuangia heitensis</name>
    <dbReference type="NCBI Taxonomy" id="1487859"/>
    <lineage>
        <taxon>Bacteria</taxon>
        <taxon>Pseudomonadati</taxon>
        <taxon>Bacteroidota</taxon>
        <taxon>Flavobacteriia</taxon>
        <taxon>Flavobacteriales</taxon>
        <taxon>Flavobacteriaceae</taxon>
        <taxon>Wenyingzhuangia</taxon>
    </lineage>
</organism>
<dbReference type="PROSITE" id="PS50263">
    <property type="entry name" value="CN_HYDROLASE"/>
    <property type="match status" value="1"/>
</dbReference>
<comment type="caution">
    <text evidence="2">The sequence shown here is derived from an EMBL/GenBank/DDBJ whole genome shotgun (WGS) entry which is preliminary data.</text>
</comment>
<dbReference type="RefSeq" id="WP_167183428.1">
    <property type="nucleotide sequence ID" value="NZ_JAASQL010000001.1"/>
</dbReference>
<feature type="domain" description="CN hydrolase" evidence="1">
    <location>
        <begin position="5"/>
        <end position="239"/>
    </location>
</feature>
<protein>
    <submittedName>
        <fullName evidence="2">Amidohydrolase</fullName>
    </submittedName>
</protein>
<dbReference type="InterPro" id="IPR036526">
    <property type="entry name" value="C-N_Hydrolase_sf"/>
</dbReference>
<gene>
    <name evidence="2" type="ORF">FHR24_000513</name>
</gene>
<evidence type="ECO:0000259" key="1">
    <source>
        <dbReference type="PROSITE" id="PS50263"/>
    </source>
</evidence>
<dbReference type="InterPro" id="IPR052737">
    <property type="entry name" value="Omega-amidase_YafV"/>
</dbReference>
<sequence length="257" mass="29563">MQDQLNITLVQTDINWMDSKATIDYLDKQLANITTDLIVLPEMFSTGFSMEPTKIAEPMNGLSVSWMLAKAKELNCAICGSLSIEENNQYFNRFVFVTPNGIETIYNKKHLFTYGKEDNVYTAGNTFTTINYKAFKIKPFICYDLRFPVWSRNTDNYEIAVYVANWPAKRAFAWNSLLTARAIENMCYVVAVNRLGTDGNNLTYQGDSQVIGPLGELLTHCKNQPVMRQITLYKETITKARNQFRFLENKDEFEIKN</sequence>
<dbReference type="InterPro" id="IPR003010">
    <property type="entry name" value="C-N_Hydrolase"/>
</dbReference>
<dbReference type="PANTHER" id="PTHR47799">
    <property type="entry name" value="OMEGA-AMIDASE YAFV"/>
    <property type="match status" value="1"/>
</dbReference>
<proteinExistence type="predicted"/>
<name>A0ABX0U5E1_9FLAO</name>
<dbReference type="PANTHER" id="PTHR47799:SF1">
    <property type="entry name" value="OMEGA-AMIDASE YAFV"/>
    <property type="match status" value="1"/>
</dbReference>
<reference evidence="2 3" key="1">
    <citation type="submission" date="2020-03" db="EMBL/GenBank/DDBJ databases">
        <title>Genomic Encyclopedia of Type Strains, Phase IV (KMG-IV): sequencing the most valuable type-strain genomes for metagenomic binning, comparative biology and taxonomic classification.</title>
        <authorList>
            <person name="Goeker M."/>
        </authorList>
    </citation>
    <scope>NUCLEOTIDE SEQUENCE [LARGE SCALE GENOMIC DNA]</scope>
    <source>
        <strain evidence="2 3">DSM 101599</strain>
    </source>
</reference>